<proteinExistence type="predicted"/>
<name>A0A2A5CIF7_9GAMM</name>
<organism evidence="2 3">
    <name type="scientific">SAR86 cluster bacterium</name>
    <dbReference type="NCBI Taxonomy" id="2030880"/>
    <lineage>
        <taxon>Bacteria</taxon>
        <taxon>Pseudomonadati</taxon>
        <taxon>Pseudomonadota</taxon>
        <taxon>Gammaproteobacteria</taxon>
        <taxon>SAR86 cluster</taxon>
    </lineage>
</organism>
<accession>A0A2A5CIF7</accession>
<dbReference type="AlphaFoldDB" id="A0A2A5CIF7"/>
<dbReference type="Proteomes" id="UP000228987">
    <property type="component" value="Unassembled WGS sequence"/>
</dbReference>
<feature type="transmembrane region" description="Helical" evidence="1">
    <location>
        <begin position="45"/>
        <end position="62"/>
    </location>
</feature>
<gene>
    <name evidence="2" type="ORF">COA71_01985</name>
</gene>
<evidence type="ECO:0000313" key="3">
    <source>
        <dbReference type="Proteomes" id="UP000228987"/>
    </source>
</evidence>
<sequence length="201" mass="23431">MQLDDLKNTWEREIAMENKITEFSDIRRRVDEFDRRANLYWARDFLAWIVAIIAVLLVFFVRPPSWGLNLPMQLGAFLMVACGVFTAAKTISLRRVSTTDDWTLSSKINIQIEKREKEVRLLNTVTHWGLITPLIISVILVSYGGYMQRTGSYIPDLGLWIYWVLAVVVFIGCYFGYQNRIKKKIQPILDQLYVMKSELES</sequence>
<keyword evidence="1" id="KW-0812">Transmembrane</keyword>
<protein>
    <submittedName>
        <fullName evidence="2">Uncharacterized protein</fullName>
    </submittedName>
</protein>
<evidence type="ECO:0000256" key="1">
    <source>
        <dbReference type="SAM" id="Phobius"/>
    </source>
</evidence>
<comment type="caution">
    <text evidence="2">The sequence shown here is derived from an EMBL/GenBank/DDBJ whole genome shotgun (WGS) entry which is preliminary data.</text>
</comment>
<keyword evidence="1" id="KW-1133">Transmembrane helix</keyword>
<feature type="transmembrane region" description="Helical" evidence="1">
    <location>
        <begin position="157"/>
        <end position="177"/>
    </location>
</feature>
<keyword evidence="1" id="KW-0472">Membrane</keyword>
<reference evidence="3" key="1">
    <citation type="submission" date="2017-08" db="EMBL/GenBank/DDBJ databases">
        <title>A dynamic microbial community with high functional redundancy inhabits the cold, oxic subseafloor aquifer.</title>
        <authorList>
            <person name="Tully B.J."/>
            <person name="Wheat C.G."/>
            <person name="Glazer B.T."/>
            <person name="Huber J.A."/>
        </authorList>
    </citation>
    <scope>NUCLEOTIDE SEQUENCE [LARGE SCALE GENOMIC DNA]</scope>
</reference>
<dbReference type="EMBL" id="NVWI01000001">
    <property type="protein sequence ID" value="PCJ43667.1"/>
    <property type="molecule type" value="Genomic_DNA"/>
</dbReference>
<feature type="transmembrane region" description="Helical" evidence="1">
    <location>
        <begin position="68"/>
        <end position="88"/>
    </location>
</feature>
<evidence type="ECO:0000313" key="2">
    <source>
        <dbReference type="EMBL" id="PCJ43667.1"/>
    </source>
</evidence>
<feature type="transmembrane region" description="Helical" evidence="1">
    <location>
        <begin position="125"/>
        <end position="145"/>
    </location>
</feature>